<name>A0ACC3DV10_9PEZI</name>
<dbReference type="Proteomes" id="UP001186974">
    <property type="component" value="Unassembled WGS sequence"/>
</dbReference>
<keyword evidence="2" id="KW-1185">Reference proteome</keyword>
<gene>
    <name evidence="1" type="ORF">LTS18_000558</name>
</gene>
<sequence>FLINAIRFETSNLKSATVKKNVLAQLNKVSNGLASRVATALGMDAPAPDDAFYHDRTTKSVSVFKIGLKKIDGLKVGMLTSVDVVSTNNIVELKATLAKSGVDLKVVAEHLMDGVDMTYSAADATAFDGVVIGDGAESLFSSQTGGNSSPPGPIPSGFVRKRQTPSSSCKATLYPAGRPAQILVDSFNWGKPVGAMGAAGSVFAELDIGGAGVYGGGVEDVAGRRNGTSGAGAAGAAFSAQNFMQGLKTFRFLERFPVDE</sequence>
<accession>A0ACC3DV10</accession>
<dbReference type="EMBL" id="JAWDJW010000524">
    <property type="protein sequence ID" value="KAK3080524.1"/>
    <property type="molecule type" value="Genomic_DNA"/>
</dbReference>
<proteinExistence type="predicted"/>
<evidence type="ECO:0000313" key="2">
    <source>
        <dbReference type="Proteomes" id="UP001186974"/>
    </source>
</evidence>
<feature type="non-terminal residue" evidence="1">
    <location>
        <position position="1"/>
    </location>
</feature>
<evidence type="ECO:0000313" key="1">
    <source>
        <dbReference type="EMBL" id="KAK3080524.1"/>
    </source>
</evidence>
<protein>
    <submittedName>
        <fullName evidence="1">Uncharacterized protein</fullName>
    </submittedName>
</protein>
<comment type="caution">
    <text evidence="1">The sequence shown here is derived from an EMBL/GenBank/DDBJ whole genome shotgun (WGS) entry which is preliminary data.</text>
</comment>
<reference evidence="1" key="1">
    <citation type="submission" date="2024-09" db="EMBL/GenBank/DDBJ databases">
        <title>Black Yeasts Isolated from many extreme environments.</title>
        <authorList>
            <person name="Coleine C."/>
            <person name="Stajich J.E."/>
            <person name="Selbmann L."/>
        </authorList>
    </citation>
    <scope>NUCLEOTIDE SEQUENCE</scope>
    <source>
        <strain evidence="1">CCFEE 5737</strain>
    </source>
</reference>
<organism evidence="1 2">
    <name type="scientific">Coniosporium uncinatum</name>
    <dbReference type="NCBI Taxonomy" id="93489"/>
    <lineage>
        <taxon>Eukaryota</taxon>
        <taxon>Fungi</taxon>
        <taxon>Dikarya</taxon>
        <taxon>Ascomycota</taxon>
        <taxon>Pezizomycotina</taxon>
        <taxon>Dothideomycetes</taxon>
        <taxon>Dothideomycetes incertae sedis</taxon>
        <taxon>Coniosporium</taxon>
    </lineage>
</organism>